<sequence length="159" mass="18450">MLIKDLFQNVKISLKRSTLINMKQTRIYITFTLLLIGIILYNYLNSNFFINNMKTDYFPKEISGTIYDATPIKGGVLSIDIHSNSKDDGISIRNSDMIFKNIKNGTYLKKIPNTNKCFIIKGDSIMYFNCYVFSKEDSAKIGKIKNWNLNLTNHWILKK</sequence>
<gene>
    <name evidence="2" type="ORF">C3729_02220</name>
</gene>
<feature type="transmembrane region" description="Helical" evidence="1">
    <location>
        <begin position="25"/>
        <end position="44"/>
    </location>
</feature>
<dbReference type="EMBL" id="PTPZ01000001">
    <property type="protein sequence ID" value="PPZ92842.1"/>
    <property type="molecule type" value="Genomic_DNA"/>
</dbReference>
<keyword evidence="1" id="KW-1133">Transmembrane helix</keyword>
<accession>A0A2S7I8F0</accession>
<evidence type="ECO:0000256" key="1">
    <source>
        <dbReference type="SAM" id="Phobius"/>
    </source>
</evidence>
<keyword evidence="1" id="KW-0472">Membrane</keyword>
<reference evidence="2 3" key="1">
    <citation type="submission" date="2018-02" db="EMBL/GenBank/DDBJ databases">
        <title>Draft genome sequence of bacterial isolates from marine environment.</title>
        <authorList>
            <person name="Singh S.K."/>
            <person name="Hill R."/>
            <person name="Major S."/>
            <person name="Cai H."/>
            <person name="Li Y."/>
        </authorList>
    </citation>
    <scope>NUCLEOTIDE SEQUENCE [LARGE SCALE GENOMIC DNA]</scope>
    <source>
        <strain evidence="2 3">IMET F</strain>
    </source>
</reference>
<evidence type="ECO:0000313" key="2">
    <source>
        <dbReference type="EMBL" id="PPZ92842.1"/>
    </source>
</evidence>
<proteinExistence type="predicted"/>
<name>A0A2S7I8F0_9FLAO</name>
<dbReference type="AlphaFoldDB" id="A0A2S7I8F0"/>
<dbReference type="Proteomes" id="UP000238565">
    <property type="component" value="Unassembled WGS sequence"/>
</dbReference>
<keyword evidence="1" id="KW-0812">Transmembrane</keyword>
<evidence type="ECO:0000313" key="3">
    <source>
        <dbReference type="Proteomes" id="UP000238565"/>
    </source>
</evidence>
<organism evidence="2 3">
    <name type="scientific">Cloacibacterium normanense</name>
    <dbReference type="NCBI Taxonomy" id="237258"/>
    <lineage>
        <taxon>Bacteria</taxon>
        <taxon>Pseudomonadati</taxon>
        <taxon>Bacteroidota</taxon>
        <taxon>Flavobacteriia</taxon>
        <taxon>Flavobacteriales</taxon>
        <taxon>Weeksellaceae</taxon>
    </lineage>
</organism>
<protein>
    <submittedName>
        <fullName evidence="2">Uncharacterized protein</fullName>
    </submittedName>
</protein>
<comment type="caution">
    <text evidence="2">The sequence shown here is derived from an EMBL/GenBank/DDBJ whole genome shotgun (WGS) entry which is preliminary data.</text>
</comment>